<evidence type="ECO:0000256" key="6">
    <source>
        <dbReference type="ARBA" id="ARBA00022771"/>
    </source>
</evidence>
<evidence type="ECO:0000256" key="11">
    <source>
        <dbReference type="PROSITE-ProRule" id="PRU00146"/>
    </source>
</evidence>
<keyword evidence="10" id="KW-0539">Nucleus</keyword>
<accession>A0ABD0M9C3</accession>
<feature type="region of interest" description="Disordered" evidence="12">
    <location>
        <begin position="186"/>
        <end position="218"/>
    </location>
</feature>
<evidence type="ECO:0000256" key="2">
    <source>
        <dbReference type="ARBA" id="ARBA00022491"/>
    </source>
</evidence>
<evidence type="ECO:0000259" key="14">
    <source>
        <dbReference type="PROSITE" id="PS50105"/>
    </source>
</evidence>
<dbReference type="Gene3D" id="1.10.150.50">
    <property type="entry name" value="Transcription Factor, Ets-1"/>
    <property type="match status" value="1"/>
</dbReference>
<feature type="domain" description="SAMD1-like winged helix (WH)" evidence="15">
    <location>
        <begin position="1"/>
        <end position="74"/>
    </location>
</feature>
<keyword evidence="2" id="KW-0678">Repressor</keyword>
<name>A0ABD0M9C3_9CAEN</name>
<keyword evidence="3" id="KW-1017">Isopeptide bond</keyword>
<dbReference type="PROSITE" id="PS52014">
    <property type="entry name" value="SAMD1_WH"/>
    <property type="match status" value="1"/>
</dbReference>
<evidence type="ECO:0000256" key="5">
    <source>
        <dbReference type="ARBA" id="ARBA00022723"/>
    </source>
</evidence>
<keyword evidence="8" id="KW-0832">Ubl conjugation</keyword>
<reference evidence="16 17" key="1">
    <citation type="journal article" date="2023" name="Sci. Data">
        <title>Genome assembly of the Korean intertidal mud-creeper Batillaria attramentaria.</title>
        <authorList>
            <person name="Patra A.K."/>
            <person name="Ho P.T."/>
            <person name="Jun S."/>
            <person name="Lee S.J."/>
            <person name="Kim Y."/>
            <person name="Won Y.J."/>
        </authorList>
    </citation>
    <scope>NUCLEOTIDE SEQUENCE [LARGE SCALE GENOMIC DNA]</scope>
    <source>
        <strain evidence="16">Wonlab-2016</strain>
    </source>
</reference>
<comment type="subcellular location">
    <subcellularLocation>
        <location evidence="1">Nucleus</location>
    </subcellularLocation>
</comment>
<organism evidence="16 17">
    <name type="scientific">Batillaria attramentaria</name>
    <dbReference type="NCBI Taxonomy" id="370345"/>
    <lineage>
        <taxon>Eukaryota</taxon>
        <taxon>Metazoa</taxon>
        <taxon>Spiralia</taxon>
        <taxon>Lophotrochozoa</taxon>
        <taxon>Mollusca</taxon>
        <taxon>Gastropoda</taxon>
        <taxon>Caenogastropoda</taxon>
        <taxon>Sorbeoconcha</taxon>
        <taxon>Cerithioidea</taxon>
        <taxon>Batillariidae</taxon>
        <taxon>Batillaria</taxon>
    </lineage>
</organism>
<feature type="compositionally biased region" description="Basic residues" evidence="12">
    <location>
        <begin position="190"/>
        <end position="203"/>
    </location>
</feature>
<dbReference type="InterPro" id="IPR013083">
    <property type="entry name" value="Znf_RING/FYVE/PHD"/>
</dbReference>
<evidence type="ECO:0000313" key="16">
    <source>
        <dbReference type="EMBL" id="KAK7508162.1"/>
    </source>
</evidence>
<evidence type="ECO:0000313" key="17">
    <source>
        <dbReference type="Proteomes" id="UP001519460"/>
    </source>
</evidence>
<dbReference type="InterPro" id="IPR050548">
    <property type="entry name" value="PcG_chromatin_remod_factors"/>
</dbReference>
<evidence type="ECO:0000256" key="8">
    <source>
        <dbReference type="ARBA" id="ARBA00022843"/>
    </source>
</evidence>
<gene>
    <name evidence="16" type="ORF">BaRGS_00000401</name>
</gene>
<dbReference type="PANTHER" id="PTHR12247:SF139">
    <property type="entry name" value="ATHERIN-RELATED"/>
    <property type="match status" value="1"/>
</dbReference>
<dbReference type="InterPro" id="IPR048589">
    <property type="entry name" value="SAMD1-like_WH"/>
</dbReference>
<evidence type="ECO:0000256" key="12">
    <source>
        <dbReference type="SAM" id="MobiDB-lite"/>
    </source>
</evidence>
<dbReference type="SMART" id="SM00249">
    <property type="entry name" value="PHD"/>
    <property type="match status" value="2"/>
</dbReference>
<keyword evidence="17" id="KW-1185">Reference proteome</keyword>
<dbReference type="PROSITE" id="PS50016">
    <property type="entry name" value="ZF_PHD_2"/>
    <property type="match status" value="1"/>
</dbReference>
<feature type="domain" description="SAM" evidence="14">
    <location>
        <begin position="372"/>
        <end position="427"/>
    </location>
</feature>
<evidence type="ECO:0000256" key="4">
    <source>
        <dbReference type="ARBA" id="ARBA00022553"/>
    </source>
</evidence>
<evidence type="ECO:0000256" key="9">
    <source>
        <dbReference type="ARBA" id="ARBA00022853"/>
    </source>
</evidence>
<dbReference type="Pfam" id="PF21524">
    <property type="entry name" value="SAMD1_WH"/>
    <property type="match status" value="1"/>
</dbReference>
<dbReference type="InterPro" id="IPR013761">
    <property type="entry name" value="SAM/pointed_sf"/>
</dbReference>
<keyword evidence="4" id="KW-0597">Phosphoprotein</keyword>
<dbReference type="GO" id="GO:0008270">
    <property type="term" value="F:zinc ion binding"/>
    <property type="evidence" value="ECO:0007669"/>
    <property type="project" value="UniProtKB-KW"/>
</dbReference>
<evidence type="ECO:0000259" key="13">
    <source>
        <dbReference type="PROSITE" id="PS50016"/>
    </source>
</evidence>
<evidence type="ECO:0000256" key="3">
    <source>
        <dbReference type="ARBA" id="ARBA00022499"/>
    </source>
</evidence>
<dbReference type="InterPro" id="IPR001965">
    <property type="entry name" value="Znf_PHD"/>
</dbReference>
<dbReference type="InterPro" id="IPR001660">
    <property type="entry name" value="SAM"/>
</dbReference>
<evidence type="ECO:0000256" key="7">
    <source>
        <dbReference type="ARBA" id="ARBA00022833"/>
    </source>
</evidence>
<evidence type="ECO:0000259" key="15">
    <source>
        <dbReference type="PROSITE" id="PS52014"/>
    </source>
</evidence>
<dbReference type="SMART" id="SM00454">
    <property type="entry name" value="SAM"/>
    <property type="match status" value="1"/>
</dbReference>
<feature type="domain" description="PHD-type" evidence="13">
    <location>
        <begin position="224"/>
        <end position="283"/>
    </location>
</feature>
<dbReference type="GO" id="GO:0006325">
    <property type="term" value="P:chromatin organization"/>
    <property type="evidence" value="ECO:0007669"/>
    <property type="project" value="UniProtKB-KW"/>
</dbReference>
<evidence type="ECO:0008006" key="18">
    <source>
        <dbReference type="Google" id="ProtNLM"/>
    </source>
</evidence>
<evidence type="ECO:0000256" key="10">
    <source>
        <dbReference type="ARBA" id="ARBA00023242"/>
    </source>
</evidence>
<dbReference type="InterPro" id="IPR019787">
    <property type="entry name" value="Znf_PHD-finger"/>
</dbReference>
<keyword evidence="5" id="KW-0479">Metal-binding</keyword>
<dbReference type="Pfam" id="PF00536">
    <property type="entry name" value="SAM_1"/>
    <property type="match status" value="1"/>
</dbReference>
<dbReference type="InterPro" id="IPR011011">
    <property type="entry name" value="Znf_FYVE_PHD"/>
</dbReference>
<keyword evidence="6 11" id="KW-0863">Zinc-finger</keyword>
<dbReference type="SUPFAM" id="SSF47769">
    <property type="entry name" value="SAM/Pointed domain"/>
    <property type="match status" value="1"/>
</dbReference>
<dbReference type="Pfam" id="PF00628">
    <property type="entry name" value="PHD"/>
    <property type="match status" value="1"/>
</dbReference>
<keyword evidence="7" id="KW-0862">Zinc</keyword>
<dbReference type="PANTHER" id="PTHR12247">
    <property type="entry name" value="POLYCOMB GROUP PROTEIN"/>
    <property type="match status" value="1"/>
</dbReference>
<dbReference type="AlphaFoldDB" id="A0ABD0M9C3"/>
<dbReference type="Proteomes" id="UP001519460">
    <property type="component" value="Unassembled WGS sequence"/>
</dbReference>
<protein>
    <recommendedName>
        <fullName evidence="18">Histone acetyltransferase</fullName>
    </recommendedName>
</protein>
<keyword evidence="9" id="KW-0156">Chromatin regulator</keyword>
<dbReference type="Gene3D" id="3.30.40.10">
    <property type="entry name" value="Zinc/RING finger domain, C3HC4 (zinc finger)"/>
    <property type="match status" value="1"/>
</dbReference>
<evidence type="ECO:0000256" key="1">
    <source>
        <dbReference type="ARBA" id="ARBA00004123"/>
    </source>
</evidence>
<dbReference type="EMBL" id="JACVVK020000002">
    <property type="protein sequence ID" value="KAK7508162.1"/>
    <property type="molecule type" value="Genomic_DNA"/>
</dbReference>
<dbReference type="SUPFAM" id="SSF57903">
    <property type="entry name" value="FYVE/PHD zinc finger"/>
    <property type="match status" value="2"/>
</dbReference>
<sequence>MSQSRYADWILETIDHLRKRKARPDLQHICHMVKRRHGLSFRETEACIEKLVDAEIVVKVDYKGNTSYRNAAKWKKSHLGGVVLNSSLSSKKLREAIFALTRSLDKSPKAELSASAEEISSWLQKNFEYYEDLKSPLKTILQREVEAGRIEKLSNGKFCISEKVLNMKTAKSSSATASYSGRVGVVTPARRGRPPKNKKKLKRVYSGDGDSMEVERRPSTHQPEQRCDFCQYTALANPKGVFEALLVCKDCTAKAHPSCMDYTEELSKRARKGPWQCIDCKTCYICEDAGDPDLMLFCDGCDKGYHMNCHIPQVMEKPVEPGSLPLTPAESPSAEDAGYRARFERHDPTAGRKRLSKVPRLSGSTYPDASEWSIKDVVDFFTSAGFSEQAEAFRDQEIDGKSLLLMKRSDVLTGLSIKLGPALKIHRHVQKLQMAGMESAA</sequence>
<dbReference type="CDD" id="cd09583">
    <property type="entry name" value="SAM_Atherin-like"/>
    <property type="match status" value="1"/>
</dbReference>
<proteinExistence type="predicted"/>
<dbReference type="GO" id="GO:0005634">
    <property type="term" value="C:nucleus"/>
    <property type="evidence" value="ECO:0007669"/>
    <property type="project" value="UniProtKB-SubCell"/>
</dbReference>
<comment type="caution">
    <text evidence="16">The sequence shown here is derived from an EMBL/GenBank/DDBJ whole genome shotgun (WGS) entry which is preliminary data.</text>
</comment>
<dbReference type="PROSITE" id="PS50105">
    <property type="entry name" value="SAM_DOMAIN"/>
    <property type="match status" value="1"/>
</dbReference>